<feature type="coiled-coil region" evidence="1">
    <location>
        <begin position="387"/>
        <end position="428"/>
    </location>
</feature>
<evidence type="ECO:0000313" key="4">
    <source>
        <dbReference type="Proteomes" id="UP001430356"/>
    </source>
</evidence>
<gene>
    <name evidence="3" type="ORF">NESM_000864500</name>
</gene>
<keyword evidence="4" id="KW-1185">Reference proteome</keyword>
<evidence type="ECO:0000313" key="3">
    <source>
        <dbReference type="EMBL" id="KAK7198971.1"/>
    </source>
</evidence>
<keyword evidence="1" id="KW-0175">Coiled coil</keyword>
<dbReference type="Proteomes" id="UP001430356">
    <property type="component" value="Unassembled WGS sequence"/>
</dbReference>
<name>A0AAW0F0Q8_9TRYP</name>
<feature type="region of interest" description="Disordered" evidence="2">
    <location>
        <begin position="505"/>
        <end position="524"/>
    </location>
</feature>
<reference evidence="3 4" key="1">
    <citation type="journal article" date="2021" name="MBio">
        <title>A New Model Trypanosomatid, Novymonas esmeraldas: Genomic Perception of Its 'Candidatus Pandoraea novymonadis' Endosymbiont.</title>
        <authorList>
            <person name="Zakharova A."/>
            <person name="Saura A."/>
            <person name="Butenko A."/>
            <person name="Podesvova L."/>
            <person name="Warmusova S."/>
            <person name="Kostygov A.Y."/>
            <person name="Nenarokova A."/>
            <person name="Lukes J."/>
            <person name="Opperdoes F.R."/>
            <person name="Yurchenko V."/>
        </authorList>
    </citation>
    <scope>NUCLEOTIDE SEQUENCE [LARGE SCALE GENOMIC DNA]</scope>
    <source>
        <strain evidence="3 4">E262AT.01</strain>
    </source>
</reference>
<proteinExistence type="predicted"/>
<sequence>MAESDVDVILHNYFATIAEKDSDALKLFEDNKRMRSLVERALAAREELEARQRSSQLLLDALHTELREKQLLIDAQDAESAVWRSGIAELRGLLDRPSELDHNLADVVDDVRRMSAELHSLRQGMKYAQWCCNEWEAHALESLALSENRERRVLEAAAARVLPALRTAAAEVRSICRLAAEQGAAAESAVAQCESWRAAVQLDREQEVLRQAQTLHRAEAEAVHHARRADAALQSAESAAQELAAKRRGDRLAELRGALELECQAGRVEVLSHRCAAAEVNWRGAVWEVRRVTHQWQAAVRERDGIAQTRELELVEREQLRVRVAKLSKKVEHLREQQSELEEAQQRCTAQQQEMQALRDRYATTVEKERHLRLQLSGATEAAAVKLARAEESRHAAERRAAVLEERLHAAHDESATAQKEAAALRRQLEQHHTTAAVLQATQQQLRDTEKHAFNFHEALASLKGEHAAQLQAERDRHAAEMAALVEAHNEALERHATLARSRADEAEARAQQAQETATREKEALQGELQAWTVEVDALKLEAARSHQRAEAEKVAREVLEQQSRSEVSVVRSMVERSVDDARRGPLVAELRTQLGSLQQRNGLLEEACRRGASVIAQLREALHRAQMSSRRTLQPGDDS</sequence>
<dbReference type="AlphaFoldDB" id="A0AAW0F0Q8"/>
<evidence type="ECO:0000256" key="2">
    <source>
        <dbReference type="SAM" id="MobiDB-lite"/>
    </source>
</evidence>
<accession>A0AAW0F0Q8</accession>
<comment type="caution">
    <text evidence="3">The sequence shown here is derived from an EMBL/GenBank/DDBJ whole genome shotgun (WGS) entry which is preliminary data.</text>
</comment>
<organism evidence="3 4">
    <name type="scientific">Novymonas esmeraldas</name>
    <dbReference type="NCBI Taxonomy" id="1808958"/>
    <lineage>
        <taxon>Eukaryota</taxon>
        <taxon>Discoba</taxon>
        <taxon>Euglenozoa</taxon>
        <taxon>Kinetoplastea</taxon>
        <taxon>Metakinetoplastina</taxon>
        <taxon>Trypanosomatida</taxon>
        <taxon>Trypanosomatidae</taxon>
        <taxon>Novymonas</taxon>
    </lineage>
</organism>
<protein>
    <submittedName>
        <fullName evidence="3">Uncharacterized protein</fullName>
    </submittedName>
</protein>
<feature type="coiled-coil region" evidence="1">
    <location>
        <begin position="317"/>
        <end position="361"/>
    </location>
</feature>
<dbReference type="EMBL" id="JAECZO010000194">
    <property type="protein sequence ID" value="KAK7198971.1"/>
    <property type="molecule type" value="Genomic_DNA"/>
</dbReference>
<evidence type="ECO:0000256" key="1">
    <source>
        <dbReference type="SAM" id="Coils"/>
    </source>
</evidence>